<reference evidence="5" key="1">
    <citation type="journal article" date="2020" name="Stud. Mycol.">
        <title>101 Dothideomycetes genomes: A test case for predicting lifestyles and emergence of pathogens.</title>
        <authorList>
            <person name="Haridas S."/>
            <person name="Albert R."/>
            <person name="Binder M."/>
            <person name="Bloem J."/>
            <person name="LaButti K."/>
            <person name="Salamov A."/>
            <person name="Andreopoulos B."/>
            <person name="Baker S."/>
            <person name="Barry K."/>
            <person name="Bills G."/>
            <person name="Bluhm B."/>
            <person name="Cannon C."/>
            <person name="Castanera R."/>
            <person name="Culley D."/>
            <person name="Daum C."/>
            <person name="Ezra D."/>
            <person name="Gonzalez J."/>
            <person name="Henrissat B."/>
            <person name="Kuo A."/>
            <person name="Liang C."/>
            <person name="Lipzen A."/>
            <person name="Lutzoni F."/>
            <person name="Magnuson J."/>
            <person name="Mondo S."/>
            <person name="Nolan M."/>
            <person name="Ohm R."/>
            <person name="Pangilinan J."/>
            <person name="Park H.-J."/>
            <person name="Ramirez L."/>
            <person name="Alfaro M."/>
            <person name="Sun H."/>
            <person name="Tritt A."/>
            <person name="Yoshinaga Y."/>
            <person name="Zwiers L.-H."/>
            <person name="Turgeon B."/>
            <person name="Goodwin S."/>
            <person name="Spatafora J."/>
            <person name="Crous P."/>
            <person name="Grigoriev I."/>
        </authorList>
    </citation>
    <scope>NUCLEOTIDE SEQUENCE [LARGE SCALE GENOMIC DNA]</scope>
    <source>
        <strain evidence="5">CBS 304.66</strain>
    </source>
</reference>
<evidence type="ECO:0000313" key="5">
    <source>
        <dbReference type="Proteomes" id="UP000800093"/>
    </source>
</evidence>
<dbReference type="CDD" id="cd11717">
    <property type="entry name" value="THUMP_THUMPD1_like"/>
    <property type="match status" value="1"/>
</dbReference>
<dbReference type="PANTHER" id="PTHR13452">
    <property type="entry name" value="THUMP DOMAIN CONTAINING PROTEIN 1-RELATED"/>
    <property type="match status" value="1"/>
</dbReference>
<dbReference type="SMART" id="SM00981">
    <property type="entry name" value="THUMP"/>
    <property type="match status" value="1"/>
</dbReference>
<keyword evidence="5" id="KW-1185">Reference proteome</keyword>
<gene>
    <name evidence="4" type="ORF">CC78DRAFT_504431</name>
</gene>
<dbReference type="GO" id="GO:0003723">
    <property type="term" value="F:RNA binding"/>
    <property type="evidence" value="ECO:0007669"/>
    <property type="project" value="UniProtKB-UniRule"/>
</dbReference>
<feature type="compositionally biased region" description="Basic residues" evidence="2">
    <location>
        <begin position="18"/>
        <end position="31"/>
    </location>
</feature>
<dbReference type="OrthoDB" id="367221at2759"/>
<dbReference type="InterPro" id="IPR004114">
    <property type="entry name" value="THUMP_dom"/>
</dbReference>
<dbReference type="Gene3D" id="3.30.2300.10">
    <property type="entry name" value="THUMP superfamily"/>
    <property type="match status" value="1"/>
</dbReference>
<accession>A0A9P4JY01</accession>
<dbReference type="InterPro" id="IPR040183">
    <property type="entry name" value="THUMPD1-like"/>
</dbReference>
<proteinExistence type="predicted"/>
<feature type="domain" description="THUMP" evidence="3">
    <location>
        <begin position="146"/>
        <end position="252"/>
    </location>
</feature>
<organism evidence="4 5">
    <name type="scientific">Lojkania enalia</name>
    <dbReference type="NCBI Taxonomy" id="147567"/>
    <lineage>
        <taxon>Eukaryota</taxon>
        <taxon>Fungi</taxon>
        <taxon>Dikarya</taxon>
        <taxon>Ascomycota</taxon>
        <taxon>Pezizomycotina</taxon>
        <taxon>Dothideomycetes</taxon>
        <taxon>Pleosporomycetidae</taxon>
        <taxon>Pleosporales</taxon>
        <taxon>Pleosporales incertae sedis</taxon>
        <taxon>Lojkania</taxon>
    </lineage>
</organism>
<dbReference type="FunFam" id="3.30.2300.10:FF:000001">
    <property type="entry name" value="THUMP domain-containing protein 1"/>
    <property type="match status" value="1"/>
</dbReference>
<dbReference type="SUPFAM" id="SSF143437">
    <property type="entry name" value="THUMP domain-like"/>
    <property type="match status" value="1"/>
</dbReference>
<evidence type="ECO:0000313" key="4">
    <source>
        <dbReference type="EMBL" id="KAF2258571.1"/>
    </source>
</evidence>
<dbReference type="Pfam" id="PF02926">
    <property type="entry name" value="THUMP"/>
    <property type="match status" value="1"/>
</dbReference>
<dbReference type="PANTHER" id="PTHR13452:SF10">
    <property type="entry name" value="THUMP DOMAIN-CONTAINING PROTEIN 1"/>
    <property type="match status" value="1"/>
</dbReference>
<protein>
    <recommendedName>
        <fullName evidence="3">THUMP domain-containing protein</fullName>
    </recommendedName>
</protein>
<dbReference type="EMBL" id="ML986756">
    <property type="protein sequence ID" value="KAF2258571.1"/>
    <property type="molecule type" value="Genomic_DNA"/>
</dbReference>
<name>A0A9P4JY01_9PLEO</name>
<dbReference type="GO" id="GO:0006400">
    <property type="term" value="P:tRNA modification"/>
    <property type="evidence" value="ECO:0007669"/>
    <property type="project" value="InterPro"/>
</dbReference>
<evidence type="ECO:0000256" key="2">
    <source>
        <dbReference type="SAM" id="MobiDB-lite"/>
    </source>
</evidence>
<comment type="caution">
    <text evidence="4">The sequence shown here is derived from an EMBL/GenBank/DDBJ whole genome shotgun (WGS) entry which is preliminary data.</text>
</comment>
<feature type="region of interest" description="Disordered" evidence="2">
    <location>
        <begin position="1"/>
        <end position="36"/>
    </location>
</feature>
<sequence>MDLSSRKRKSNLEERSHFSNKKAKGKRKWSMPRKDATEARVIQPGDVGIWATCAMKKEAKSVGDLRVLFQEHASNLYGTTYADGADTDDDMADIEAEIKKEIHGIQKPVGGPLFTSVRLDTQCLLFFKTRPPVEPVSFVHSLCQEAANGVGRKRCPFVKRLTPITAIEKATKRGLDDVAQQVLAPYFHGPDQAGRKFAIRASIRNNKELTRDDVIKKVAAAVGPSHKVDLLGYDLLILVEIYKNTCGMSVVSSDFEKLKKFNLAELHDATEQDEQEKATCAAESK</sequence>
<dbReference type="AlphaFoldDB" id="A0A9P4JY01"/>
<evidence type="ECO:0000259" key="3">
    <source>
        <dbReference type="PROSITE" id="PS51165"/>
    </source>
</evidence>
<evidence type="ECO:0000256" key="1">
    <source>
        <dbReference type="PROSITE-ProRule" id="PRU00529"/>
    </source>
</evidence>
<dbReference type="Proteomes" id="UP000800093">
    <property type="component" value="Unassembled WGS sequence"/>
</dbReference>
<keyword evidence="1" id="KW-0694">RNA-binding</keyword>
<dbReference type="PROSITE" id="PS51165">
    <property type="entry name" value="THUMP"/>
    <property type="match status" value="1"/>
</dbReference>